<gene>
    <name evidence="9" type="ORF">ACFPME_16260</name>
</gene>
<name>A0ABW0JQC1_9GAMM</name>
<organism evidence="9 10">
    <name type="scientific">Rhodanobacter umsongensis</name>
    <dbReference type="NCBI Taxonomy" id="633153"/>
    <lineage>
        <taxon>Bacteria</taxon>
        <taxon>Pseudomonadati</taxon>
        <taxon>Pseudomonadota</taxon>
        <taxon>Gammaproteobacteria</taxon>
        <taxon>Lysobacterales</taxon>
        <taxon>Rhodanobacteraceae</taxon>
        <taxon>Rhodanobacter</taxon>
    </lineage>
</organism>
<keyword evidence="7" id="KW-0812">Transmembrane</keyword>
<evidence type="ECO:0000256" key="1">
    <source>
        <dbReference type="ARBA" id="ARBA00000085"/>
    </source>
</evidence>
<accession>A0ABW0JQC1</accession>
<proteinExistence type="predicted"/>
<dbReference type="CDD" id="cd00082">
    <property type="entry name" value="HisKA"/>
    <property type="match status" value="1"/>
</dbReference>
<dbReference type="InterPro" id="IPR036097">
    <property type="entry name" value="HisK_dim/P_sf"/>
</dbReference>
<evidence type="ECO:0000256" key="6">
    <source>
        <dbReference type="SAM" id="MobiDB-lite"/>
    </source>
</evidence>
<evidence type="ECO:0000313" key="10">
    <source>
        <dbReference type="Proteomes" id="UP001596013"/>
    </source>
</evidence>
<dbReference type="InterPro" id="IPR003661">
    <property type="entry name" value="HisK_dim/P_dom"/>
</dbReference>
<keyword evidence="10" id="KW-1185">Reference proteome</keyword>
<comment type="caution">
    <text evidence="9">The sequence shown here is derived from an EMBL/GenBank/DDBJ whole genome shotgun (WGS) entry which is preliminary data.</text>
</comment>
<dbReference type="Pfam" id="PF00512">
    <property type="entry name" value="HisKA"/>
    <property type="match status" value="1"/>
</dbReference>
<dbReference type="GO" id="GO:0016301">
    <property type="term" value="F:kinase activity"/>
    <property type="evidence" value="ECO:0007669"/>
    <property type="project" value="UniProtKB-KW"/>
</dbReference>
<dbReference type="PANTHER" id="PTHR45436">
    <property type="entry name" value="SENSOR HISTIDINE KINASE YKOH"/>
    <property type="match status" value="1"/>
</dbReference>
<dbReference type="Proteomes" id="UP001596013">
    <property type="component" value="Unassembled WGS sequence"/>
</dbReference>
<evidence type="ECO:0000256" key="2">
    <source>
        <dbReference type="ARBA" id="ARBA00012438"/>
    </source>
</evidence>
<dbReference type="EMBL" id="JBHSMK010000009">
    <property type="protein sequence ID" value="MFC5438115.1"/>
    <property type="molecule type" value="Genomic_DNA"/>
</dbReference>
<feature type="domain" description="Histidine kinase" evidence="8">
    <location>
        <begin position="129"/>
        <end position="328"/>
    </location>
</feature>
<feature type="transmembrane region" description="Helical" evidence="7">
    <location>
        <begin position="45"/>
        <end position="62"/>
    </location>
</feature>
<evidence type="ECO:0000256" key="4">
    <source>
        <dbReference type="ARBA" id="ARBA00022679"/>
    </source>
</evidence>
<dbReference type="InterPro" id="IPR036890">
    <property type="entry name" value="HATPase_C_sf"/>
</dbReference>
<evidence type="ECO:0000313" key="9">
    <source>
        <dbReference type="EMBL" id="MFC5438115.1"/>
    </source>
</evidence>
<keyword evidence="3" id="KW-0597">Phosphoprotein</keyword>
<evidence type="ECO:0000259" key="8">
    <source>
        <dbReference type="PROSITE" id="PS50109"/>
    </source>
</evidence>
<dbReference type="SUPFAM" id="SSF55874">
    <property type="entry name" value="ATPase domain of HSP90 chaperone/DNA topoisomerase II/histidine kinase"/>
    <property type="match status" value="1"/>
</dbReference>
<protein>
    <recommendedName>
        <fullName evidence="2">histidine kinase</fullName>
        <ecNumber evidence="2">2.7.13.3</ecNumber>
    </recommendedName>
</protein>
<dbReference type="SUPFAM" id="SSF47384">
    <property type="entry name" value="Homodimeric domain of signal transducing histidine kinase"/>
    <property type="match status" value="1"/>
</dbReference>
<dbReference type="EC" id="2.7.13.3" evidence="2"/>
<keyword evidence="4" id="KW-0808">Transferase</keyword>
<dbReference type="RefSeq" id="WP_377306718.1">
    <property type="nucleotide sequence ID" value="NZ_JBHSMK010000009.1"/>
</dbReference>
<keyword evidence="7" id="KW-0472">Membrane</keyword>
<dbReference type="Gene3D" id="1.10.287.130">
    <property type="match status" value="1"/>
</dbReference>
<dbReference type="SMART" id="SM00388">
    <property type="entry name" value="HisKA"/>
    <property type="match status" value="1"/>
</dbReference>
<comment type="catalytic activity">
    <reaction evidence="1">
        <text>ATP + protein L-histidine = ADP + protein N-phospho-L-histidine.</text>
        <dbReference type="EC" id="2.7.13.3"/>
    </reaction>
</comment>
<dbReference type="PANTHER" id="PTHR45436:SF16">
    <property type="entry name" value="HISTIDINE KINASE"/>
    <property type="match status" value="1"/>
</dbReference>
<evidence type="ECO:0000256" key="3">
    <source>
        <dbReference type="ARBA" id="ARBA00022553"/>
    </source>
</evidence>
<dbReference type="PROSITE" id="PS50109">
    <property type="entry name" value="HIS_KIN"/>
    <property type="match status" value="1"/>
</dbReference>
<reference evidence="10" key="1">
    <citation type="journal article" date="2019" name="Int. J. Syst. Evol. Microbiol.">
        <title>The Global Catalogue of Microorganisms (GCM) 10K type strain sequencing project: providing services to taxonomists for standard genome sequencing and annotation.</title>
        <authorList>
            <consortium name="The Broad Institute Genomics Platform"/>
            <consortium name="The Broad Institute Genome Sequencing Center for Infectious Disease"/>
            <person name="Wu L."/>
            <person name="Ma J."/>
        </authorList>
    </citation>
    <scope>NUCLEOTIDE SEQUENCE [LARGE SCALE GENOMIC DNA]</scope>
    <source>
        <strain evidence="10">JCM 17130</strain>
    </source>
</reference>
<evidence type="ECO:0000256" key="5">
    <source>
        <dbReference type="ARBA" id="ARBA00022777"/>
    </source>
</evidence>
<feature type="transmembrane region" description="Helical" evidence="7">
    <location>
        <begin position="20"/>
        <end position="39"/>
    </location>
</feature>
<dbReference type="InterPro" id="IPR005467">
    <property type="entry name" value="His_kinase_dom"/>
</dbReference>
<sequence>MDSRVKPITFRVGAFRRRIAWVFGLQLVIVAIVSILGIYNAMPMAAVITVIVFTAAIAWLITRREWRPVRALARVVNRWGGQQFDPDALDLARLSTHTDADVASLVRGLHGFATRIAGYNQRERNFTRDASHELRSPLTVIKMSVDMLGEEESLSEFGVRSVLRIKRAAREMEILVEALLLLAREPDASDGEHFVVNDLLGPQLASARDLLAGRPIELLLKESASFAVQGSTLAFSVLCWQLIRNACQQTEQGSVVVSVAPGVVSVSNHAAPHVSGDSSRPVRVPGADRHGFELAIAQRISDRFGWPLELQTRLGEENIARIHFPQPLPPHPANRPSHHSTGL</sequence>
<dbReference type="InterPro" id="IPR050428">
    <property type="entry name" value="TCS_sensor_his_kinase"/>
</dbReference>
<evidence type="ECO:0000256" key="7">
    <source>
        <dbReference type="SAM" id="Phobius"/>
    </source>
</evidence>
<feature type="region of interest" description="Disordered" evidence="6">
    <location>
        <begin position="323"/>
        <end position="343"/>
    </location>
</feature>
<keyword evidence="5 9" id="KW-0418">Kinase</keyword>
<keyword evidence="7" id="KW-1133">Transmembrane helix</keyword>